<dbReference type="SUPFAM" id="SSF52833">
    <property type="entry name" value="Thioredoxin-like"/>
    <property type="match status" value="1"/>
</dbReference>
<sequence length="441" mass="50423">MNATICVRALLCLYFFISVHFLTAQALKVGDTIPPELWNLSLKVTNHPQDKQNLKLSDYKDKLIILDFWATWCAPCIKSLSKLDSLQKQFGSAVVILPITYENSSKALPLFRKRGWSLPTVVEDTLLKSYFPHTGIPHQIWIRNGLFFGASASLEYTNTYNLHRALNGEAFVLSHITPPVSFNRDIPLFLDGNGGSLKDTRIRSLLSKRINVNIGGITRSATNIRAYNVPFRSLIYEMYRLDIPYAGRFNRIVWEISDSLKEELIGTQQQKTGIYEKDLAYYQWLKEHSYCYELAIDSSLNISRKALYQLMEEDINRYFKLEKGIIAVLGKKKLPCYAIINRDSSLSVSVSSDKEENLKAENYFVMENQAIEQLTNYIIAVLAQQPYPIIDRTTVKQKVSIRLNKANLTIPAIKQELNKIGLDLVLQQQEIPVIIVKYANL</sequence>
<dbReference type="PANTHER" id="PTHR42852:SF6">
    <property type="entry name" value="THIOL:DISULFIDE INTERCHANGE PROTEIN DSBE"/>
    <property type="match status" value="1"/>
</dbReference>
<feature type="signal peptide" evidence="5">
    <location>
        <begin position="1"/>
        <end position="26"/>
    </location>
</feature>
<feature type="chain" id="PRO_5047063169" evidence="5">
    <location>
        <begin position="27"/>
        <end position="441"/>
    </location>
</feature>
<dbReference type="EMBL" id="JAYGIL010000039">
    <property type="protein sequence ID" value="MEA5405577.1"/>
    <property type="molecule type" value="Genomic_DNA"/>
</dbReference>
<name>A0ABU5SAR1_9BACT</name>
<evidence type="ECO:0000313" key="7">
    <source>
        <dbReference type="EMBL" id="MEA5405577.1"/>
    </source>
</evidence>
<dbReference type="InterPro" id="IPR036249">
    <property type="entry name" value="Thioredoxin-like_sf"/>
</dbReference>
<dbReference type="Gene3D" id="3.40.30.10">
    <property type="entry name" value="Glutaredoxin"/>
    <property type="match status" value="1"/>
</dbReference>
<dbReference type="RefSeq" id="WP_323698982.1">
    <property type="nucleotide sequence ID" value="NZ_JAYGIL010000039.1"/>
</dbReference>
<dbReference type="CDD" id="cd02966">
    <property type="entry name" value="TlpA_like_family"/>
    <property type="match status" value="1"/>
</dbReference>
<organism evidence="7 8">
    <name type="scientific">Arcicella gelida</name>
    <dbReference type="NCBI Taxonomy" id="2984195"/>
    <lineage>
        <taxon>Bacteria</taxon>
        <taxon>Pseudomonadati</taxon>
        <taxon>Bacteroidota</taxon>
        <taxon>Cytophagia</taxon>
        <taxon>Cytophagales</taxon>
        <taxon>Flectobacillaceae</taxon>
        <taxon>Arcicella</taxon>
    </lineage>
</organism>
<dbReference type="Pfam" id="PF00578">
    <property type="entry name" value="AhpC-TSA"/>
    <property type="match status" value="1"/>
</dbReference>
<keyword evidence="4" id="KW-0676">Redox-active center</keyword>
<evidence type="ECO:0000256" key="5">
    <source>
        <dbReference type="SAM" id="SignalP"/>
    </source>
</evidence>
<dbReference type="InterPro" id="IPR050553">
    <property type="entry name" value="Thioredoxin_ResA/DsbE_sf"/>
</dbReference>
<evidence type="ECO:0000256" key="1">
    <source>
        <dbReference type="ARBA" id="ARBA00004196"/>
    </source>
</evidence>
<keyword evidence="2" id="KW-0201">Cytochrome c-type biogenesis</keyword>
<comment type="subcellular location">
    <subcellularLocation>
        <location evidence="1">Cell envelope</location>
    </subcellularLocation>
</comment>
<keyword evidence="5" id="KW-0732">Signal</keyword>
<gene>
    <name evidence="7" type="ORF">VB776_21735</name>
</gene>
<evidence type="ECO:0000256" key="2">
    <source>
        <dbReference type="ARBA" id="ARBA00022748"/>
    </source>
</evidence>
<evidence type="ECO:0000256" key="3">
    <source>
        <dbReference type="ARBA" id="ARBA00023157"/>
    </source>
</evidence>
<dbReference type="InterPro" id="IPR013766">
    <property type="entry name" value="Thioredoxin_domain"/>
</dbReference>
<reference evidence="7 8" key="1">
    <citation type="submission" date="2023-12" db="EMBL/GenBank/DDBJ databases">
        <title>Novel species of the genus Arcicella isolated from rivers.</title>
        <authorList>
            <person name="Lu H."/>
        </authorList>
    </citation>
    <scope>NUCLEOTIDE SEQUENCE [LARGE SCALE GENOMIC DNA]</scope>
    <source>
        <strain evidence="7 8">DC2W</strain>
    </source>
</reference>
<evidence type="ECO:0000259" key="6">
    <source>
        <dbReference type="PROSITE" id="PS51352"/>
    </source>
</evidence>
<protein>
    <submittedName>
        <fullName evidence="7">TlpA disulfide reductase family protein</fullName>
    </submittedName>
</protein>
<evidence type="ECO:0000256" key="4">
    <source>
        <dbReference type="ARBA" id="ARBA00023284"/>
    </source>
</evidence>
<keyword evidence="8" id="KW-1185">Reference proteome</keyword>
<dbReference type="PANTHER" id="PTHR42852">
    <property type="entry name" value="THIOL:DISULFIDE INTERCHANGE PROTEIN DSBE"/>
    <property type="match status" value="1"/>
</dbReference>
<dbReference type="PROSITE" id="PS51352">
    <property type="entry name" value="THIOREDOXIN_2"/>
    <property type="match status" value="1"/>
</dbReference>
<evidence type="ECO:0000313" key="8">
    <source>
        <dbReference type="Proteomes" id="UP001303899"/>
    </source>
</evidence>
<comment type="caution">
    <text evidence="7">The sequence shown here is derived from an EMBL/GenBank/DDBJ whole genome shotgun (WGS) entry which is preliminary data.</text>
</comment>
<dbReference type="Proteomes" id="UP001303899">
    <property type="component" value="Unassembled WGS sequence"/>
</dbReference>
<dbReference type="InterPro" id="IPR000866">
    <property type="entry name" value="AhpC/TSA"/>
</dbReference>
<feature type="domain" description="Thioredoxin" evidence="6">
    <location>
        <begin position="27"/>
        <end position="167"/>
    </location>
</feature>
<keyword evidence="3" id="KW-1015">Disulfide bond</keyword>
<accession>A0ABU5SAR1</accession>
<proteinExistence type="predicted"/>